<feature type="compositionally biased region" description="Basic and acidic residues" evidence="6">
    <location>
        <begin position="340"/>
        <end position="356"/>
    </location>
</feature>
<sequence length="661" mass="72952">MKANSHFGHPFSAAAHWNLEQSYESQPRSGNKKRKTKEKPERTRLPIKTATGIVQVPNLPSVTILDEDTESVSDDEGDEDEKDGIDPSETSLPPAAPATAVKPLPLRKRIIIAKEKLANIATLINEDPEENVGLLKRLNEVYDDAAVQIRMLAIGTMLAVYKDLIPGYRIRALSEEEMKAKVTKEVRKVRGFEQALVSGYSGFVKLLGGLAKAGRGGSDKEIVALAKVAVNCACGLLVAVPHFNFRTELLKIVVEGVSVRKVDETFVKCRTTLCELFRADEDGGPSCEAVQLLSKMMKAKHYHVDESVLNTFLSLRLLSELDVKGSNSAIDNPRKRKKKDREFRTKKARKLDKEHKATEKEMLEADVTVSREEREKRQSETLKLVFATYFRILKEKPPGLMGATLEGLAKYAHLINLDFFGDLLVALRELVSDAKEEGEEERGVKEEEGSEQADRNTVREALLCIITAFALLSGQGKGITIDLTFFTNHLYATLLPLCLSPDLELNTKSLRLPDPHSPLPTSPLTSSRINLSTEIELLLRALSSIFFSTAHQKSTTPLRLTAFTKRLLTASLQTPEKSTLAVLGMLNKLAIKHGQKLSALFSTEEVVGDGVWDGNIDEPEMSNPLAATGWEAVLLRRHYSPSVAEAAAALPGLFARRGKEG</sequence>
<dbReference type="PIRSF" id="PIRSF028977">
    <property type="entry name" value="Nucleolar_complex_p3"/>
    <property type="match status" value="1"/>
</dbReference>
<feature type="domain" description="CCAAT-binding factor" evidence="7">
    <location>
        <begin position="461"/>
        <end position="647"/>
    </location>
</feature>
<comment type="caution">
    <text evidence="9">The sequence shown here is derived from an EMBL/GenBank/DDBJ whole genome shotgun (WGS) entry which is preliminary data.</text>
</comment>
<dbReference type="AlphaFoldDB" id="A0A2T7A540"/>
<evidence type="ECO:0000313" key="9">
    <source>
        <dbReference type="EMBL" id="PUU82866.1"/>
    </source>
</evidence>
<comment type="function">
    <text evidence="5">Required for synthesis of 60S ribosomal subunits and the transport of pre-ribosomes from the nucleoplasm to the cytoplasm.</text>
</comment>
<dbReference type="Pfam" id="PF07540">
    <property type="entry name" value="NOC3p"/>
    <property type="match status" value="1"/>
</dbReference>
<dbReference type="GO" id="GO:0005730">
    <property type="term" value="C:nucleolus"/>
    <property type="evidence" value="ECO:0007669"/>
    <property type="project" value="UniProtKB-SubCell"/>
</dbReference>
<proteinExistence type="inferred from homology"/>
<dbReference type="OrthoDB" id="10263597at2759"/>
<dbReference type="Pfam" id="PF03914">
    <property type="entry name" value="CBF"/>
    <property type="match status" value="1"/>
</dbReference>
<comment type="subcellular location">
    <subcellularLocation>
        <location evidence="1 5">Nucleus</location>
        <location evidence="1 5">Nucleolus</location>
    </subcellularLocation>
</comment>
<keyword evidence="3" id="KW-0175">Coiled coil</keyword>
<comment type="similarity">
    <text evidence="2 5">Belongs to the CBF/MAK21 family.</text>
</comment>
<evidence type="ECO:0000259" key="7">
    <source>
        <dbReference type="Pfam" id="PF03914"/>
    </source>
</evidence>
<dbReference type="GO" id="GO:0006270">
    <property type="term" value="P:DNA replication initiation"/>
    <property type="evidence" value="ECO:0007669"/>
    <property type="project" value="TreeGrafter"/>
</dbReference>
<gene>
    <name evidence="9" type="ORF">B9Z19DRAFT_966459</name>
</gene>
<dbReference type="GO" id="GO:0042254">
    <property type="term" value="P:ribosome biogenesis"/>
    <property type="evidence" value="ECO:0007669"/>
    <property type="project" value="UniProtKB-KW"/>
</dbReference>
<feature type="compositionally biased region" description="Polar residues" evidence="6">
    <location>
        <begin position="19"/>
        <end position="29"/>
    </location>
</feature>
<dbReference type="GO" id="GO:0003682">
    <property type="term" value="F:chromatin binding"/>
    <property type="evidence" value="ECO:0007669"/>
    <property type="project" value="TreeGrafter"/>
</dbReference>
<dbReference type="STRING" id="42251.A0A2T7A540"/>
<dbReference type="PANTHER" id="PTHR14428:SF5">
    <property type="entry name" value="NUCLEOLAR COMPLEX PROTEIN 3 HOMOLOG"/>
    <property type="match status" value="1"/>
</dbReference>
<dbReference type="InterPro" id="IPR011501">
    <property type="entry name" value="Noc3_N"/>
</dbReference>
<evidence type="ECO:0000256" key="2">
    <source>
        <dbReference type="ARBA" id="ARBA00007797"/>
    </source>
</evidence>
<keyword evidence="10" id="KW-1185">Reference proteome</keyword>
<feature type="compositionally biased region" description="Acidic residues" evidence="6">
    <location>
        <begin position="65"/>
        <end position="83"/>
    </location>
</feature>
<accession>A0A2T7A540</accession>
<keyword evidence="4" id="KW-0539">Nucleus</keyword>
<dbReference type="InterPro" id="IPR005612">
    <property type="entry name" value="CCAAT-binding_factor"/>
</dbReference>
<feature type="domain" description="Nucleolar complex-associated protein 3 N-terminal" evidence="8">
    <location>
        <begin position="113"/>
        <end position="203"/>
    </location>
</feature>
<dbReference type="EMBL" id="NESQ01000021">
    <property type="protein sequence ID" value="PUU82866.1"/>
    <property type="molecule type" value="Genomic_DNA"/>
</dbReference>
<organism evidence="9 10">
    <name type="scientific">Tuber borchii</name>
    <name type="common">White truffle</name>
    <dbReference type="NCBI Taxonomy" id="42251"/>
    <lineage>
        <taxon>Eukaryota</taxon>
        <taxon>Fungi</taxon>
        <taxon>Dikarya</taxon>
        <taxon>Ascomycota</taxon>
        <taxon>Pezizomycotina</taxon>
        <taxon>Pezizomycetes</taxon>
        <taxon>Pezizales</taxon>
        <taxon>Tuberaceae</taxon>
        <taxon>Tuber</taxon>
    </lineage>
</organism>
<protein>
    <recommendedName>
        <fullName evidence="5">Nucleolar complex-associated protein 3</fullName>
    </recommendedName>
</protein>
<dbReference type="PANTHER" id="PTHR14428">
    <property type="entry name" value="NUCLEOLAR COMPLEX PROTEIN 3"/>
    <property type="match status" value="1"/>
</dbReference>
<evidence type="ECO:0000259" key="8">
    <source>
        <dbReference type="Pfam" id="PF07540"/>
    </source>
</evidence>
<reference evidence="9 10" key="1">
    <citation type="submission" date="2017-04" db="EMBL/GenBank/DDBJ databases">
        <title>Draft genome sequence of Tuber borchii Vittad., a whitish edible truffle.</title>
        <authorList>
            <consortium name="DOE Joint Genome Institute"/>
            <person name="Murat C."/>
            <person name="Kuo A."/>
            <person name="Barry K.W."/>
            <person name="Clum A."/>
            <person name="Dockter R.B."/>
            <person name="Fauchery L."/>
            <person name="Iotti M."/>
            <person name="Kohler A."/>
            <person name="Labutti K."/>
            <person name="Lindquist E.A."/>
            <person name="Lipzen A."/>
            <person name="Ohm R.A."/>
            <person name="Wang M."/>
            <person name="Grigoriev I.V."/>
            <person name="Zambonelli A."/>
            <person name="Martin F.M."/>
        </authorList>
    </citation>
    <scope>NUCLEOTIDE SEQUENCE [LARGE SCALE GENOMIC DNA]</scope>
    <source>
        <strain evidence="9 10">Tbo3840</strain>
    </source>
</reference>
<evidence type="ECO:0000256" key="3">
    <source>
        <dbReference type="ARBA" id="ARBA00023054"/>
    </source>
</evidence>
<feature type="region of interest" description="Disordered" evidence="6">
    <location>
        <begin position="1"/>
        <end position="99"/>
    </location>
</feature>
<evidence type="ECO:0000256" key="4">
    <source>
        <dbReference type="ARBA" id="ARBA00023242"/>
    </source>
</evidence>
<dbReference type="Proteomes" id="UP000244722">
    <property type="component" value="Unassembled WGS sequence"/>
</dbReference>
<feature type="region of interest" description="Disordered" evidence="6">
    <location>
        <begin position="329"/>
        <end position="356"/>
    </location>
</feature>
<evidence type="ECO:0000313" key="10">
    <source>
        <dbReference type="Proteomes" id="UP000244722"/>
    </source>
</evidence>
<dbReference type="InterPro" id="IPR016903">
    <property type="entry name" value="Nucleolar_cplx-assoc_3"/>
</dbReference>
<evidence type="ECO:0000256" key="5">
    <source>
        <dbReference type="PIRNR" id="PIRNR028977"/>
    </source>
</evidence>
<name>A0A2T7A540_TUBBO</name>
<keyword evidence="5" id="KW-0690">Ribosome biogenesis</keyword>
<evidence type="ECO:0000256" key="6">
    <source>
        <dbReference type="SAM" id="MobiDB-lite"/>
    </source>
</evidence>
<evidence type="ECO:0000256" key="1">
    <source>
        <dbReference type="ARBA" id="ARBA00004604"/>
    </source>
</evidence>